<sequence length="87" mass="9677">MYFAAAFLDGIELLVAAPEDKSGGSELKGSSYKVFRDLYNIGFFVNFTAIFFKDLSCLGVRDLDTGVHQNVHCGIVNCFKFVSRKKV</sequence>
<proteinExistence type="predicted"/>
<accession>A0A645FVK2</accession>
<gene>
    <name evidence="1" type="ORF">SDC9_165085</name>
</gene>
<protein>
    <submittedName>
        <fullName evidence="1">Uncharacterized protein</fullName>
    </submittedName>
</protein>
<name>A0A645FVK2_9ZZZZ</name>
<comment type="caution">
    <text evidence="1">The sequence shown here is derived from an EMBL/GenBank/DDBJ whole genome shotgun (WGS) entry which is preliminary data.</text>
</comment>
<reference evidence="1" key="1">
    <citation type="submission" date="2019-08" db="EMBL/GenBank/DDBJ databases">
        <authorList>
            <person name="Kucharzyk K."/>
            <person name="Murdoch R.W."/>
            <person name="Higgins S."/>
            <person name="Loffler F."/>
        </authorList>
    </citation>
    <scope>NUCLEOTIDE SEQUENCE</scope>
</reference>
<dbReference type="EMBL" id="VSSQ01064919">
    <property type="protein sequence ID" value="MPN17730.1"/>
    <property type="molecule type" value="Genomic_DNA"/>
</dbReference>
<organism evidence="1">
    <name type="scientific">bioreactor metagenome</name>
    <dbReference type="NCBI Taxonomy" id="1076179"/>
    <lineage>
        <taxon>unclassified sequences</taxon>
        <taxon>metagenomes</taxon>
        <taxon>ecological metagenomes</taxon>
    </lineage>
</organism>
<evidence type="ECO:0000313" key="1">
    <source>
        <dbReference type="EMBL" id="MPN17730.1"/>
    </source>
</evidence>
<dbReference type="AlphaFoldDB" id="A0A645FVK2"/>